<evidence type="ECO:0000313" key="3">
    <source>
        <dbReference type="Proteomes" id="UP000523795"/>
    </source>
</evidence>
<feature type="domain" description="TypA/BipA C-terminal" evidence="1">
    <location>
        <begin position="2"/>
        <end position="38"/>
    </location>
</feature>
<gene>
    <name evidence="2" type="ORF">HER39_11340</name>
</gene>
<reference evidence="2 3" key="1">
    <citation type="submission" date="2020-04" db="EMBL/GenBank/DDBJ databases">
        <authorList>
            <person name="Liu S."/>
        </authorList>
    </citation>
    <scope>NUCLEOTIDE SEQUENCE [LARGE SCALE GENOMIC DNA]</scope>
    <source>
        <strain evidence="2 3">CGMCC 1.15091</strain>
    </source>
</reference>
<accession>A0ABX1JPB6</accession>
<organism evidence="2 3">
    <name type="scientific">Arthrobacter deserti</name>
    <dbReference type="NCBI Taxonomy" id="1742687"/>
    <lineage>
        <taxon>Bacteria</taxon>
        <taxon>Bacillati</taxon>
        <taxon>Actinomycetota</taxon>
        <taxon>Actinomycetes</taxon>
        <taxon>Micrococcales</taxon>
        <taxon>Micrococcaceae</taxon>
        <taxon>Arthrobacter</taxon>
    </lineage>
</organism>
<sequence>GLTPPKKLTLEESLEFAREDECVEITPEAIRIRKVILDANERLKANRTRAKS</sequence>
<protein>
    <recommendedName>
        <fullName evidence="1">TypA/BipA C-terminal domain-containing protein</fullName>
    </recommendedName>
</protein>
<feature type="non-terminal residue" evidence="2">
    <location>
        <position position="1"/>
    </location>
</feature>
<dbReference type="Gene3D" id="3.30.70.870">
    <property type="entry name" value="Elongation Factor G (Translational Gtpase), domain 3"/>
    <property type="match status" value="1"/>
</dbReference>
<proteinExistence type="predicted"/>
<name>A0ABX1JPB6_9MICC</name>
<dbReference type="Proteomes" id="UP000523795">
    <property type="component" value="Unassembled WGS sequence"/>
</dbReference>
<dbReference type="Pfam" id="PF21018">
    <property type="entry name" value="BipA_C"/>
    <property type="match status" value="1"/>
</dbReference>
<evidence type="ECO:0000259" key="1">
    <source>
        <dbReference type="Pfam" id="PF21018"/>
    </source>
</evidence>
<comment type="caution">
    <text evidence="2">The sequence shown here is derived from an EMBL/GenBank/DDBJ whole genome shotgun (WGS) entry which is preliminary data.</text>
</comment>
<evidence type="ECO:0000313" key="2">
    <source>
        <dbReference type="EMBL" id="NKX51144.1"/>
    </source>
</evidence>
<keyword evidence="3" id="KW-1185">Reference proteome</keyword>
<dbReference type="EMBL" id="JAAZSR010000179">
    <property type="protein sequence ID" value="NKX51144.1"/>
    <property type="molecule type" value="Genomic_DNA"/>
</dbReference>
<dbReference type="InterPro" id="IPR048876">
    <property type="entry name" value="BipA_C"/>
</dbReference>